<name>A0A3B0VSN5_9ZZZZ</name>
<feature type="transmembrane region" description="Helical" evidence="5">
    <location>
        <begin position="20"/>
        <end position="37"/>
    </location>
</feature>
<feature type="domain" description="O-antigen ligase-related" evidence="6">
    <location>
        <begin position="279"/>
        <end position="401"/>
    </location>
</feature>
<dbReference type="InterPro" id="IPR007016">
    <property type="entry name" value="O-antigen_ligase-rel_domated"/>
</dbReference>
<organism evidence="7">
    <name type="scientific">hydrothermal vent metagenome</name>
    <dbReference type="NCBI Taxonomy" id="652676"/>
    <lineage>
        <taxon>unclassified sequences</taxon>
        <taxon>metagenomes</taxon>
        <taxon>ecological metagenomes</taxon>
    </lineage>
</organism>
<protein>
    <recommendedName>
        <fullName evidence="6">O-antigen ligase-related domain-containing protein</fullName>
    </recommendedName>
</protein>
<feature type="transmembrane region" description="Helical" evidence="5">
    <location>
        <begin position="424"/>
        <end position="444"/>
    </location>
</feature>
<evidence type="ECO:0000313" key="7">
    <source>
        <dbReference type="EMBL" id="VAW43143.1"/>
    </source>
</evidence>
<comment type="subcellular location">
    <subcellularLocation>
        <location evidence="1">Membrane</location>
        <topology evidence="1">Multi-pass membrane protein</topology>
    </subcellularLocation>
</comment>
<dbReference type="EMBL" id="UOEU01001037">
    <property type="protein sequence ID" value="VAW43143.1"/>
    <property type="molecule type" value="Genomic_DNA"/>
</dbReference>
<dbReference type="AlphaFoldDB" id="A0A3B0VSN5"/>
<dbReference type="InterPro" id="IPR051533">
    <property type="entry name" value="WaaL-like"/>
</dbReference>
<dbReference type="PANTHER" id="PTHR37422">
    <property type="entry name" value="TEICHURONIC ACID BIOSYNTHESIS PROTEIN TUAE"/>
    <property type="match status" value="1"/>
</dbReference>
<evidence type="ECO:0000256" key="3">
    <source>
        <dbReference type="ARBA" id="ARBA00022989"/>
    </source>
</evidence>
<feature type="transmembrane region" description="Helical" evidence="5">
    <location>
        <begin position="43"/>
        <end position="59"/>
    </location>
</feature>
<accession>A0A3B0VSN5</accession>
<feature type="transmembrane region" description="Helical" evidence="5">
    <location>
        <begin position="456"/>
        <end position="475"/>
    </location>
</feature>
<sequence>MEKLFSLHSQNMMNPTKSPWALGLLLGGTAVLGGIILGFGGPLAGAAFIIAILTVYVVLRDIEVGFWGVIAVICLLPFATLPVDIGLTPTFLDLALVAVIGVWLLGIVTGQQRDLVTAPIALPLLIFILIAIFAFIFGLSNGPLTPTLIRKFAEIILSLGFVFVIVDYCRTQERLERLVKALLLAGAGAAVISILFWLLPEDTTNTILNFLTRIGYPGGWVIRYIEENPELAERAIGTSVDPNVLGGLLLMIGALAGPQLVAKRPLFPRWLTWGIVGSIFIGVILTFSRGAMFGLAAGLGFIAILRYRRLIPYMLGGGLLLLLLPVAQTYISRFAEGLQGQDLATQMRFGEYRDALTLIGRYPIMGVGFAGTPDIDIYLGVANVYLTIAQVMGVVGLLAFFGVIGTLFFYGLSHRHTFKTHERLDALWLGLHAAIIGGLAAGIFDHYLFNLEFHHAVTVFWLLVGLATAVTRLGVDDLSCS</sequence>
<feature type="transmembrane region" description="Helical" evidence="5">
    <location>
        <begin position="152"/>
        <end position="169"/>
    </location>
</feature>
<evidence type="ECO:0000256" key="2">
    <source>
        <dbReference type="ARBA" id="ARBA00022692"/>
    </source>
</evidence>
<reference evidence="7" key="1">
    <citation type="submission" date="2018-06" db="EMBL/GenBank/DDBJ databases">
        <authorList>
            <person name="Zhirakovskaya E."/>
        </authorList>
    </citation>
    <scope>NUCLEOTIDE SEQUENCE</scope>
</reference>
<gene>
    <name evidence="7" type="ORF">MNBD_CHLOROFLEXI01-2829</name>
</gene>
<evidence type="ECO:0000259" key="6">
    <source>
        <dbReference type="Pfam" id="PF04932"/>
    </source>
</evidence>
<feature type="transmembrane region" description="Helical" evidence="5">
    <location>
        <begin position="384"/>
        <end position="412"/>
    </location>
</feature>
<dbReference type="Pfam" id="PF04932">
    <property type="entry name" value="Wzy_C"/>
    <property type="match status" value="1"/>
</dbReference>
<feature type="transmembrane region" description="Helical" evidence="5">
    <location>
        <begin position="91"/>
        <end position="108"/>
    </location>
</feature>
<keyword evidence="4 5" id="KW-0472">Membrane</keyword>
<evidence type="ECO:0000256" key="1">
    <source>
        <dbReference type="ARBA" id="ARBA00004141"/>
    </source>
</evidence>
<keyword evidence="3 5" id="KW-1133">Transmembrane helix</keyword>
<feature type="transmembrane region" description="Helical" evidence="5">
    <location>
        <begin position="120"/>
        <end position="140"/>
    </location>
</feature>
<dbReference type="PANTHER" id="PTHR37422:SF13">
    <property type="entry name" value="LIPOPOLYSACCHARIDE BIOSYNTHESIS PROTEIN PA4999-RELATED"/>
    <property type="match status" value="1"/>
</dbReference>
<evidence type="ECO:0000256" key="4">
    <source>
        <dbReference type="ARBA" id="ARBA00023136"/>
    </source>
</evidence>
<proteinExistence type="predicted"/>
<feature type="transmembrane region" description="Helical" evidence="5">
    <location>
        <begin position="66"/>
        <end position="85"/>
    </location>
</feature>
<feature type="transmembrane region" description="Helical" evidence="5">
    <location>
        <begin position="181"/>
        <end position="199"/>
    </location>
</feature>
<keyword evidence="2 5" id="KW-0812">Transmembrane</keyword>
<evidence type="ECO:0000256" key="5">
    <source>
        <dbReference type="SAM" id="Phobius"/>
    </source>
</evidence>
<dbReference type="GO" id="GO:0016020">
    <property type="term" value="C:membrane"/>
    <property type="evidence" value="ECO:0007669"/>
    <property type="project" value="UniProtKB-SubCell"/>
</dbReference>
<feature type="transmembrane region" description="Helical" evidence="5">
    <location>
        <begin position="310"/>
        <end position="331"/>
    </location>
</feature>
<feature type="transmembrane region" description="Helical" evidence="5">
    <location>
        <begin position="274"/>
        <end position="304"/>
    </location>
</feature>